<dbReference type="Proteomes" id="UP001152885">
    <property type="component" value="Unassembled WGS sequence"/>
</dbReference>
<gene>
    <name evidence="8" type="ORF">CANVERA_P4299</name>
</gene>
<evidence type="ECO:0000256" key="1">
    <source>
        <dbReference type="ARBA" id="ARBA00010193"/>
    </source>
</evidence>
<reference evidence="8" key="1">
    <citation type="submission" date="2022-12" db="EMBL/GenBank/DDBJ databases">
        <authorList>
            <person name="Brejova B."/>
        </authorList>
    </citation>
    <scope>NUCLEOTIDE SEQUENCE</scope>
</reference>
<dbReference type="SUPFAM" id="SSF49758">
    <property type="entry name" value="Calpain large subunit, middle domain (domain III)"/>
    <property type="match status" value="1"/>
</dbReference>
<keyword evidence="9" id="KW-1185">Reference proteome</keyword>
<evidence type="ECO:0000256" key="6">
    <source>
        <dbReference type="PROSITE-ProRule" id="PRU00239"/>
    </source>
</evidence>
<dbReference type="InterPro" id="IPR022684">
    <property type="entry name" value="Calpain_cysteine_protease"/>
</dbReference>
<evidence type="ECO:0000256" key="2">
    <source>
        <dbReference type="ARBA" id="ARBA00022670"/>
    </source>
</evidence>
<dbReference type="Gene3D" id="2.60.120.380">
    <property type="match status" value="1"/>
</dbReference>
<dbReference type="PANTHER" id="PTHR46143">
    <property type="entry name" value="CALPAIN-7"/>
    <property type="match status" value="1"/>
</dbReference>
<dbReference type="InterPro" id="IPR051297">
    <property type="entry name" value="PalB/RIM13"/>
</dbReference>
<name>A0A9W4TZ06_9ASCO</name>
<dbReference type="PROSITE" id="PS50203">
    <property type="entry name" value="CALPAIN_CAT"/>
    <property type="match status" value="1"/>
</dbReference>
<evidence type="ECO:0000256" key="5">
    <source>
        <dbReference type="ARBA" id="ARBA00042255"/>
    </source>
</evidence>
<evidence type="ECO:0000313" key="8">
    <source>
        <dbReference type="EMBL" id="CAI5759787.1"/>
    </source>
</evidence>
<feature type="active site" evidence="6">
    <location>
        <position position="276"/>
    </location>
</feature>
<dbReference type="GO" id="GO:0004198">
    <property type="term" value="F:calcium-dependent cysteine-type endopeptidase activity"/>
    <property type="evidence" value="ECO:0007669"/>
    <property type="project" value="InterPro"/>
</dbReference>
<dbReference type="PRINTS" id="PR00704">
    <property type="entry name" value="CALPAIN"/>
</dbReference>
<dbReference type="InterPro" id="IPR001300">
    <property type="entry name" value="Peptidase_C2_calpain_cat"/>
</dbReference>
<dbReference type="PANTHER" id="PTHR46143:SF1">
    <property type="entry name" value="CALPAIN-7"/>
    <property type="match status" value="1"/>
</dbReference>
<dbReference type="Pfam" id="PF00648">
    <property type="entry name" value="Peptidase_C2"/>
    <property type="match status" value="1"/>
</dbReference>
<evidence type="ECO:0000256" key="3">
    <source>
        <dbReference type="ARBA" id="ARBA00022801"/>
    </source>
</evidence>
<organism evidence="8 9">
    <name type="scientific">Candida verbasci</name>
    <dbReference type="NCBI Taxonomy" id="1227364"/>
    <lineage>
        <taxon>Eukaryota</taxon>
        <taxon>Fungi</taxon>
        <taxon>Dikarya</taxon>
        <taxon>Ascomycota</taxon>
        <taxon>Saccharomycotina</taxon>
        <taxon>Pichiomycetes</taxon>
        <taxon>Debaryomycetaceae</taxon>
        <taxon>Candida/Lodderomyces clade</taxon>
        <taxon>Candida</taxon>
    </lineage>
</organism>
<evidence type="ECO:0000256" key="4">
    <source>
        <dbReference type="ARBA" id="ARBA00022807"/>
    </source>
</evidence>
<protein>
    <recommendedName>
        <fullName evidence="5">Cysteine protease RIM13</fullName>
    </recommendedName>
</protein>
<keyword evidence="3 6" id="KW-0378">Hydrolase</keyword>
<accession>A0A9W4TZ06</accession>
<comment type="similarity">
    <text evidence="1">Belongs to the peptidase C2 family. PalB/RIM13 subfamily.</text>
</comment>
<sequence>MNQFLNYIDETFINLSIDNNQQAKNNCLKAIKLLNGLVKDTKYLKCLSEFTLKLYKLKLSTSEKLAWLSSKNYHPIVDFGEVTSHNEIFIGSVNDEMMPMPDLPIDYKPINIDSWDTDLKDIYQDILPNCSFVSSFLALNDKFRLIDLITPHHPSSSFFVKLNFNGGERIVKIDNKLPIIKDSMRNLIIKSLSSDIYWPALIEKAYLKVMGNSYKFEGSNMANDTYMLSGYIPEIIQIKNGLLDLPYLKSVDAVLGIGTRKLSSQLASQLNLISEHDYVIEKFNDDGSIDIKNPWSIDNRTNTIHDFTHFRFIYINWKKTLPFKTHFINTSTQFKVKGWILLEKHLPVENNWMSITIYDSKFKVLTENEYKKINYIDTNNRLQLIKLPKTCTIKINSNQNGIFTLSSGYEIEKSKYEYRHTSELSGEWNSQTNGGNWSMSTYIDNPQYKMEVKEPTNLKIALHSKGLVNLHLFHGGGKIETFTKPIINENYNQDYQLGTFQLSKGSYTLVVSRYDKSIESFRLIFNSSSEINIFKHSNYLGLFNKTVEFDWDNKNRYKYVFTLTDPTSIKFRINYFNLNNSFEIHSNYRPGLRASLFKDKQPILINKEFNDSLFGIFLTCDLSPGAYILLVERFEIGYGSCKIFIGSNKKIK</sequence>
<comment type="caution">
    <text evidence="8">The sequence shown here is derived from an EMBL/GenBank/DDBJ whole genome shotgun (WGS) entry which is preliminary data.</text>
</comment>
<evidence type="ECO:0000313" key="9">
    <source>
        <dbReference type="Proteomes" id="UP001152885"/>
    </source>
</evidence>
<dbReference type="InterPro" id="IPR038765">
    <property type="entry name" value="Papain-like_cys_pep_sf"/>
</dbReference>
<feature type="active site" evidence="6">
    <location>
        <position position="130"/>
    </location>
</feature>
<keyword evidence="4 6" id="KW-0788">Thiol protease</keyword>
<feature type="domain" description="Calpain catalytic" evidence="7">
    <location>
        <begin position="121"/>
        <end position="346"/>
    </location>
</feature>
<dbReference type="SMART" id="SM00230">
    <property type="entry name" value="CysPc"/>
    <property type="match status" value="1"/>
</dbReference>
<evidence type="ECO:0000259" key="7">
    <source>
        <dbReference type="PROSITE" id="PS50203"/>
    </source>
</evidence>
<dbReference type="OrthoDB" id="167576at2759"/>
<dbReference type="SUPFAM" id="SSF54001">
    <property type="entry name" value="Cysteine proteinases"/>
    <property type="match status" value="1"/>
</dbReference>
<keyword evidence="2 6" id="KW-0645">Protease</keyword>
<dbReference type="GO" id="GO:0006508">
    <property type="term" value="P:proteolysis"/>
    <property type="evidence" value="ECO:0007669"/>
    <property type="project" value="UniProtKB-KW"/>
</dbReference>
<dbReference type="AlphaFoldDB" id="A0A9W4TZ06"/>
<proteinExistence type="inferred from homology"/>
<dbReference type="EMBL" id="CANTUO010000005">
    <property type="protein sequence ID" value="CAI5759787.1"/>
    <property type="molecule type" value="Genomic_DNA"/>
</dbReference>
<feature type="active site" evidence="6">
    <location>
        <position position="293"/>
    </location>
</feature>
<dbReference type="InterPro" id="IPR036213">
    <property type="entry name" value="Calpain_III_sf"/>
</dbReference>